<organism evidence="2 3">
    <name type="scientific">Nitrosarchaeum koreense MY1</name>
    <dbReference type="NCBI Taxonomy" id="1001994"/>
    <lineage>
        <taxon>Archaea</taxon>
        <taxon>Nitrososphaerota</taxon>
        <taxon>Nitrososphaeria</taxon>
        <taxon>Nitrosopumilales</taxon>
        <taxon>Nitrosopumilaceae</taxon>
        <taxon>Nitrosarchaeum</taxon>
    </lineage>
</organism>
<dbReference type="Proteomes" id="UP000004440">
    <property type="component" value="Unassembled WGS sequence"/>
</dbReference>
<evidence type="ECO:0000313" key="3">
    <source>
        <dbReference type="Proteomes" id="UP000004440"/>
    </source>
</evidence>
<proteinExistence type="predicted"/>
<protein>
    <submittedName>
        <fullName evidence="2">Uncharacterized protein</fullName>
    </submittedName>
</protein>
<keyword evidence="3" id="KW-1185">Reference proteome</keyword>
<dbReference type="AlphaFoldDB" id="F9CXW4"/>
<feature type="compositionally biased region" description="Polar residues" evidence="1">
    <location>
        <begin position="1"/>
        <end position="19"/>
    </location>
</feature>
<dbReference type="EMBL" id="AFPU01000001">
    <property type="protein sequence ID" value="EGP94080.1"/>
    <property type="molecule type" value="Genomic_DNA"/>
</dbReference>
<evidence type="ECO:0000313" key="2">
    <source>
        <dbReference type="EMBL" id="EGP94080.1"/>
    </source>
</evidence>
<sequence length="56" mass="6674">MTLSSLEQEVGNISKSSYEQGRDNLDDSEINYLLKMTKHVLMKIREQIMEDYDDYR</sequence>
<name>F9CXW4_9ARCH</name>
<gene>
    <name evidence="2" type="ORF">MY1_1323</name>
</gene>
<accession>F9CXW4</accession>
<reference evidence="2 3" key="1">
    <citation type="journal article" date="2011" name="J. Bacteriol.">
        <title>Genome Sequence of an Ammonia-Oxidizing Soil Archaeon, "Candidatus Nitrosoarchaeum koreensis" MY1.</title>
        <authorList>
            <person name="Kim B.K."/>
            <person name="Jung M.Y."/>
            <person name="Yu D.S."/>
            <person name="Park S.J."/>
            <person name="Oh T.K."/>
            <person name="Rhee S.K."/>
            <person name="Kim J.F."/>
        </authorList>
    </citation>
    <scope>NUCLEOTIDE SEQUENCE [LARGE SCALE GENOMIC DNA]</scope>
    <source>
        <strain evidence="2 3">MY1</strain>
    </source>
</reference>
<feature type="region of interest" description="Disordered" evidence="1">
    <location>
        <begin position="1"/>
        <end position="23"/>
    </location>
</feature>
<comment type="caution">
    <text evidence="2">The sequence shown here is derived from an EMBL/GenBank/DDBJ whole genome shotgun (WGS) entry which is preliminary data.</text>
</comment>
<evidence type="ECO:0000256" key="1">
    <source>
        <dbReference type="SAM" id="MobiDB-lite"/>
    </source>
</evidence>